<accession>A0AAN9R7R3</accession>
<comment type="caution">
    <text evidence="1">The sequence shown here is derived from an EMBL/GenBank/DDBJ whole genome shotgun (WGS) entry which is preliminary data.</text>
</comment>
<evidence type="ECO:0000313" key="1">
    <source>
        <dbReference type="EMBL" id="KAK7362316.1"/>
    </source>
</evidence>
<organism evidence="1 2">
    <name type="scientific">Canavalia gladiata</name>
    <name type="common">Sword bean</name>
    <name type="synonym">Dolichos gladiatus</name>
    <dbReference type="NCBI Taxonomy" id="3824"/>
    <lineage>
        <taxon>Eukaryota</taxon>
        <taxon>Viridiplantae</taxon>
        <taxon>Streptophyta</taxon>
        <taxon>Embryophyta</taxon>
        <taxon>Tracheophyta</taxon>
        <taxon>Spermatophyta</taxon>
        <taxon>Magnoliopsida</taxon>
        <taxon>eudicotyledons</taxon>
        <taxon>Gunneridae</taxon>
        <taxon>Pentapetalae</taxon>
        <taxon>rosids</taxon>
        <taxon>fabids</taxon>
        <taxon>Fabales</taxon>
        <taxon>Fabaceae</taxon>
        <taxon>Papilionoideae</taxon>
        <taxon>50 kb inversion clade</taxon>
        <taxon>NPAAA clade</taxon>
        <taxon>indigoferoid/millettioid clade</taxon>
        <taxon>Phaseoleae</taxon>
        <taxon>Canavalia</taxon>
    </lineage>
</organism>
<evidence type="ECO:0000313" key="2">
    <source>
        <dbReference type="Proteomes" id="UP001367508"/>
    </source>
</evidence>
<reference evidence="1 2" key="1">
    <citation type="submission" date="2024-01" db="EMBL/GenBank/DDBJ databases">
        <title>The genomes of 5 underutilized Papilionoideae crops provide insights into root nodulation and disease resistanc.</title>
        <authorList>
            <person name="Jiang F."/>
        </authorList>
    </citation>
    <scope>NUCLEOTIDE SEQUENCE [LARGE SCALE GENOMIC DNA]</scope>
    <source>
        <strain evidence="1">LVBAO_FW01</strain>
        <tissue evidence="1">Leaves</tissue>
    </source>
</reference>
<dbReference type="Proteomes" id="UP001367508">
    <property type="component" value="Unassembled WGS sequence"/>
</dbReference>
<dbReference type="EMBL" id="JAYMYQ010000001">
    <property type="protein sequence ID" value="KAK7362316.1"/>
    <property type="molecule type" value="Genomic_DNA"/>
</dbReference>
<name>A0AAN9R7R3_CANGL</name>
<keyword evidence="2" id="KW-1185">Reference proteome</keyword>
<protein>
    <submittedName>
        <fullName evidence="1">Uncharacterized protein</fullName>
    </submittedName>
</protein>
<sequence length="83" mass="9571">MAQIWLDEPSSRKFNGVIGIFYSNQGMLLRTQRLPEHMHISYACILENGNFFGTQFLSELFPTFSLHLKVSAFEINVYPGDQK</sequence>
<proteinExistence type="predicted"/>
<gene>
    <name evidence="1" type="ORF">VNO77_04426</name>
</gene>
<dbReference type="AlphaFoldDB" id="A0AAN9R7R3"/>